<evidence type="ECO:0000256" key="9">
    <source>
        <dbReference type="ARBA" id="ARBA00074363"/>
    </source>
</evidence>
<evidence type="ECO:0000313" key="17">
    <source>
        <dbReference type="Proteomes" id="UP000000753"/>
    </source>
</evidence>
<evidence type="ECO:0000259" key="14">
    <source>
        <dbReference type="PROSITE" id="PS51194"/>
    </source>
</evidence>
<dbReference type="KEGG" id="swp:swp_1246"/>
<feature type="region of interest" description="Disordered" evidence="12">
    <location>
        <begin position="391"/>
        <end position="422"/>
    </location>
</feature>
<keyword evidence="6 11" id="KW-0067">ATP-binding</keyword>
<dbReference type="PANTHER" id="PTHR47959">
    <property type="entry name" value="ATP-DEPENDENT RNA HELICASE RHLE-RELATED"/>
    <property type="match status" value="1"/>
</dbReference>
<evidence type="ECO:0000256" key="7">
    <source>
        <dbReference type="ARBA" id="ARBA00038437"/>
    </source>
</evidence>
<comment type="similarity">
    <text evidence="7 11">Belongs to the DEAD box helicase family.</text>
</comment>
<dbReference type="InterPro" id="IPR001650">
    <property type="entry name" value="Helicase_C-like"/>
</dbReference>
<dbReference type="SMART" id="SM00490">
    <property type="entry name" value="HELICc"/>
    <property type="match status" value="1"/>
</dbReference>
<keyword evidence="17" id="KW-1185">Reference proteome</keyword>
<keyword evidence="2" id="KW-0963">Cytoplasm</keyword>
<evidence type="ECO:0000256" key="8">
    <source>
        <dbReference type="ARBA" id="ARBA00047984"/>
    </source>
</evidence>
<evidence type="ECO:0000256" key="11">
    <source>
        <dbReference type="RuleBase" id="RU000492"/>
    </source>
</evidence>
<evidence type="ECO:0000256" key="3">
    <source>
        <dbReference type="ARBA" id="ARBA00022741"/>
    </source>
</evidence>
<proteinExistence type="inferred from homology"/>
<evidence type="ECO:0000256" key="6">
    <source>
        <dbReference type="ARBA" id="ARBA00022840"/>
    </source>
</evidence>
<evidence type="ECO:0000256" key="5">
    <source>
        <dbReference type="ARBA" id="ARBA00022806"/>
    </source>
</evidence>
<dbReference type="SMART" id="SM00487">
    <property type="entry name" value="DEXDc"/>
    <property type="match status" value="1"/>
</dbReference>
<dbReference type="Proteomes" id="UP000000753">
    <property type="component" value="Chromosome"/>
</dbReference>
<dbReference type="PROSITE" id="PS51195">
    <property type="entry name" value="Q_MOTIF"/>
    <property type="match status" value="1"/>
</dbReference>
<dbReference type="InterPro" id="IPR014001">
    <property type="entry name" value="Helicase_ATP-bd"/>
</dbReference>
<sequence length="422" mass="46183">MRASSTTIFRYMQVSFSSLSLSDELLSLIKQKGYNEPTPIQTAAIPVILSGKDLMASAQTGTGKTAAFTLPILQKLAMQSAGKETDSIRALILVPTRELAVQVNKSVTEYGVNTALKSMVIYGGVSIDAQASSLAAGVDIVVATPGRLLDHLRRGSLSLMAIDTLVFDEADRMLDMGFMDEINAILKQLPTERQTLLFSATFSDAIYRLSKKLLSKPVRIEVDKANSAADSVEQIVYAVDSDRKAALISHLINKYHWQQVLIFSRKKQTADTITSKLVAAGVAAKAFHGDLSQGAREQVLNDFKAGNIKALVATDVAARGLDIVELNYVVNYEIPFVAEDYIHRIGRTGRAGNSGKAITLYSEDDARLLEELESLLDKRLPQQWLPGFEPDLTKMEVQPRKNGKAAQRQRAKKRALGSKGKR</sequence>
<accession>B8CKK1</accession>
<dbReference type="GO" id="GO:0003676">
    <property type="term" value="F:nucleic acid binding"/>
    <property type="evidence" value="ECO:0007669"/>
    <property type="project" value="InterPro"/>
</dbReference>
<dbReference type="GO" id="GO:0009266">
    <property type="term" value="P:response to temperature stimulus"/>
    <property type="evidence" value="ECO:0007669"/>
    <property type="project" value="UniProtKB-ARBA"/>
</dbReference>
<evidence type="ECO:0000259" key="15">
    <source>
        <dbReference type="PROSITE" id="PS51195"/>
    </source>
</evidence>
<dbReference type="Pfam" id="PF00270">
    <property type="entry name" value="DEAD"/>
    <property type="match status" value="1"/>
</dbReference>
<dbReference type="GO" id="GO:0042255">
    <property type="term" value="P:ribosome assembly"/>
    <property type="evidence" value="ECO:0007669"/>
    <property type="project" value="UniProtKB-ARBA"/>
</dbReference>
<feature type="domain" description="Helicase C-terminal" evidence="14">
    <location>
        <begin position="231"/>
        <end position="396"/>
    </location>
</feature>
<keyword evidence="5 11" id="KW-0347">Helicase</keyword>
<dbReference type="GO" id="GO:0016787">
    <property type="term" value="F:hydrolase activity"/>
    <property type="evidence" value="ECO:0007669"/>
    <property type="project" value="UniProtKB-KW"/>
</dbReference>
<dbReference type="Pfam" id="PF00271">
    <property type="entry name" value="Helicase_C"/>
    <property type="match status" value="1"/>
</dbReference>
<dbReference type="GO" id="GO:0005829">
    <property type="term" value="C:cytosol"/>
    <property type="evidence" value="ECO:0007669"/>
    <property type="project" value="TreeGrafter"/>
</dbReference>
<dbReference type="HOGENOM" id="CLU_003041_28_3_6"/>
<evidence type="ECO:0000256" key="4">
    <source>
        <dbReference type="ARBA" id="ARBA00022801"/>
    </source>
</evidence>
<dbReference type="STRING" id="225849.swp_1246"/>
<evidence type="ECO:0000256" key="10">
    <source>
        <dbReference type="PROSITE-ProRule" id="PRU00552"/>
    </source>
</evidence>
<dbReference type="EC" id="3.6.4.13" evidence="1"/>
<feature type="compositionally biased region" description="Basic residues" evidence="12">
    <location>
        <begin position="401"/>
        <end position="422"/>
    </location>
</feature>
<dbReference type="CDD" id="cd00268">
    <property type="entry name" value="DEADc"/>
    <property type="match status" value="1"/>
</dbReference>
<evidence type="ECO:0000313" key="16">
    <source>
        <dbReference type="EMBL" id="ACJ28040.1"/>
    </source>
</evidence>
<dbReference type="SUPFAM" id="SSF52540">
    <property type="entry name" value="P-loop containing nucleoside triphosphate hydrolases"/>
    <property type="match status" value="1"/>
</dbReference>
<organism evidence="16 17">
    <name type="scientific">Shewanella piezotolerans (strain WP3 / JCM 13877)</name>
    <dbReference type="NCBI Taxonomy" id="225849"/>
    <lineage>
        <taxon>Bacteria</taxon>
        <taxon>Pseudomonadati</taxon>
        <taxon>Pseudomonadota</taxon>
        <taxon>Gammaproteobacteria</taxon>
        <taxon>Alteromonadales</taxon>
        <taxon>Shewanellaceae</taxon>
        <taxon>Shewanella</taxon>
    </lineage>
</organism>
<dbReference type="CDD" id="cd18787">
    <property type="entry name" value="SF2_C_DEAD"/>
    <property type="match status" value="1"/>
</dbReference>
<dbReference type="InterPro" id="IPR011545">
    <property type="entry name" value="DEAD/DEAH_box_helicase_dom"/>
</dbReference>
<keyword evidence="4 11" id="KW-0378">Hydrolase</keyword>
<dbReference type="PANTHER" id="PTHR47959:SF7">
    <property type="entry name" value="ATP-DEPENDENT RNA HELICASE DEAD BOX FAMILY"/>
    <property type="match status" value="1"/>
</dbReference>
<dbReference type="AlphaFoldDB" id="B8CKK1"/>
<evidence type="ECO:0000259" key="13">
    <source>
        <dbReference type="PROSITE" id="PS51192"/>
    </source>
</evidence>
<evidence type="ECO:0000256" key="12">
    <source>
        <dbReference type="SAM" id="MobiDB-lite"/>
    </source>
</evidence>
<dbReference type="eggNOG" id="COG0513">
    <property type="taxonomic scope" value="Bacteria"/>
</dbReference>
<dbReference type="EMBL" id="CP000472">
    <property type="protein sequence ID" value="ACJ28040.1"/>
    <property type="molecule type" value="Genomic_DNA"/>
</dbReference>
<protein>
    <recommendedName>
        <fullName evidence="9">DEAD-box ATP-dependent RNA helicase RhpA</fullName>
        <ecNumber evidence="1">3.6.4.13</ecNumber>
    </recommendedName>
</protein>
<dbReference type="InterPro" id="IPR050079">
    <property type="entry name" value="DEAD_box_RNA_helicase"/>
</dbReference>
<gene>
    <name evidence="16" type="ordered locus">swp_1246</name>
</gene>
<evidence type="ECO:0000256" key="1">
    <source>
        <dbReference type="ARBA" id="ARBA00012552"/>
    </source>
</evidence>
<dbReference type="GO" id="GO:0003724">
    <property type="term" value="F:RNA helicase activity"/>
    <property type="evidence" value="ECO:0007669"/>
    <property type="project" value="UniProtKB-EC"/>
</dbReference>
<evidence type="ECO:0000256" key="2">
    <source>
        <dbReference type="ARBA" id="ARBA00022490"/>
    </source>
</evidence>
<dbReference type="InterPro" id="IPR000629">
    <property type="entry name" value="RNA-helicase_DEAD-box_CS"/>
</dbReference>
<dbReference type="PROSITE" id="PS00039">
    <property type="entry name" value="DEAD_ATP_HELICASE"/>
    <property type="match status" value="1"/>
</dbReference>
<dbReference type="InterPro" id="IPR044742">
    <property type="entry name" value="DEAD/DEAH_RhlB"/>
</dbReference>
<keyword evidence="3 11" id="KW-0547">Nucleotide-binding</keyword>
<reference evidence="16 17" key="1">
    <citation type="journal article" date="2008" name="PLoS ONE">
        <title>Environmental adaptation: genomic analysis of the piezotolerant and psychrotolerant deep-sea iron reducing bacterium Shewanella piezotolerans WP3.</title>
        <authorList>
            <person name="Wang F."/>
            <person name="Wang J."/>
            <person name="Jian H."/>
            <person name="Zhang B."/>
            <person name="Li S."/>
            <person name="Wang F."/>
            <person name="Zeng X."/>
            <person name="Gao L."/>
            <person name="Bartlett D.H."/>
            <person name="Yu J."/>
            <person name="Hu S."/>
            <person name="Xiao X."/>
        </authorList>
    </citation>
    <scope>NUCLEOTIDE SEQUENCE [LARGE SCALE GENOMIC DNA]</scope>
    <source>
        <strain evidence="17">WP3 / JCM 13877</strain>
    </source>
</reference>
<dbReference type="GO" id="GO:0005524">
    <property type="term" value="F:ATP binding"/>
    <property type="evidence" value="ECO:0007669"/>
    <property type="project" value="UniProtKB-KW"/>
</dbReference>
<feature type="domain" description="Helicase ATP-binding" evidence="13">
    <location>
        <begin position="45"/>
        <end position="220"/>
    </location>
</feature>
<feature type="short sequence motif" description="Q motif" evidence="10">
    <location>
        <begin position="14"/>
        <end position="42"/>
    </location>
</feature>
<dbReference type="FunFam" id="3.40.50.300:FF:000108">
    <property type="entry name" value="ATP-dependent RNA helicase RhlE"/>
    <property type="match status" value="1"/>
</dbReference>
<dbReference type="InterPro" id="IPR027417">
    <property type="entry name" value="P-loop_NTPase"/>
</dbReference>
<name>B8CKK1_SHEPW</name>
<feature type="domain" description="DEAD-box RNA helicase Q" evidence="15">
    <location>
        <begin position="14"/>
        <end position="42"/>
    </location>
</feature>
<dbReference type="Gene3D" id="3.40.50.300">
    <property type="entry name" value="P-loop containing nucleotide triphosphate hydrolases"/>
    <property type="match status" value="2"/>
</dbReference>
<dbReference type="PROSITE" id="PS51194">
    <property type="entry name" value="HELICASE_CTER"/>
    <property type="match status" value="1"/>
</dbReference>
<dbReference type="InterPro" id="IPR014014">
    <property type="entry name" value="RNA_helicase_DEAD_Q_motif"/>
</dbReference>
<comment type="catalytic activity">
    <reaction evidence="8">
        <text>ATP + H2O = ADP + phosphate + H(+)</text>
        <dbReference type="Rhea" id="RHEA:13065"/>
        <dbReference type="ChEBI" id="CHEBI:15377"/>
        <dbReference type="ChEBI" id="CHEBI:15378"/>
        <dbReference type="ChEBI" id="CHEBI:30616"/>
        <dbReference type="ChEBI" id="CHEBI:43474"/>
        <dbReference type="ChEBI" id="CHEBI:456216"/>
        <dbReference type="EC" id="3.6.4.13"/>
    </reaction>
</comment>
<dbReference type="PROSITE" id="PS51192">
    <property type="entry name" value="HELICASE_ATP_BIND_1"/>
    <property type="match status" value="1"/>
</dbReference>